<reference evidence="2 3" key="1">
    <citation type="submission" date="2013-06" db="EMBL/GenBank/DDBJ databases">
        <authorList>
            <person name="Weinstock G."/>
            <person name="Sodergren E."/>
            <person name="Lobos E.A."/>
            <person name="Fulton L."/>
            <person name="Fulton R."/>
            <person name="Courtney L."/>
            <person name="Fronick C."/>
            <person name="O'Laughlin M."/>
            <person name="Godfrey J."/>
            <person name="Wilson R.M."/>
            <person name="Miner T."/>
            <person name="Farmer C."/>
            <person name="Delehaunty K."/>
            <person name="Cordes M."/>
            <person name="Minx P."/>
            <person name="Tomlinson C."/>
            <person name="Chen J."/>
            <person name="Wollam A."/>
            <person name="Pepin K.H."/>
            <person name="Bhonagiri V."/>
            <person name="Zhang X."/>
            <person name="Warren W."/>
            <person name="Mitreva M."/>
            <person name="Mardis E.R."/>
            <person name="Wilson R.K."/>
        </authorList>
    </citation>
    <scope>NUCLEOTIDE SEQUENCE [LARGE SCALE GENOMIC DNA]</scope>
    <source>
        <strain evidence="2 3">F0570</strain>
    </source>
</reference>
<dbReference type="RefSeq" id="WP_021665023.1">
    <property type="nucleotide sequence ID" value="NZ_KI259117.1"/>
</dbReference>
<dbReference type="PATRIC" id="fig|1227271.3.peg.242"/>
<proteinExistence type="predicted"/>
<dbReference type="AlphaFoldDB" id="A0A0E2LSS0"/>
<evidence type="ECO:0000256" key="1">
    <source>
        <dbReference type="SAM" id="SignalP"/>
    </source>
</evidence>
<feature type="signal peptide" evidence="1">
    <location>
        <begin position="1"/>
        <end position="20"/>
    </location>
</feature>
<dbReference type="HOGENOM" id="CLU_583500_0_0_10"/>
<evidence type="ECO:0000313" key="2">
    <source>
        <dbReference type="EMBL" id="ERJ68576.1"/>
    </source>
</evidence>
<protein>
    <submittedName>
        <fullName evidence="2">Uncharacterized protein</fullName>
    </submittedName>
</protein>
<accession>A0A0E2LSS0</accession>
<sequence>MRFLLFILMACLTIFAKAHAQIVEDKPFELNGSLQLDDRIRLKSGGLDWQEYRMSLQPVYKVNDKARLHADIWIRKLITASPFDRPVENVQLREAYVDLYGFLSEHIDVRIGRQRIAWGTADRLNPSDNINPWELEDFWDFGRHTPTNSLLAKYYWNGFTLTAVFTPRFSPSLLPDQSWKAAFMPEVPDRWQMPLPDGTMTDIWLQPLSVSPMENLPERKLKASTYAVKIARDIRNYTVSFGWLRQYAPIPVLTRLSVQGKITSLPTSPDMPVPMNTTVDAMLSYSLRNVVSADFSGSLGSVGVWGEAALFIPEKTILTRSVSIESPMGTFNPVLPDSTIFDGNPYLKYTLGFDYTFPANIYLNVQYVHGFFHEEGRKSLTDWLAWTCEWKSADEKLKLSLLNGAFQVADFNNIKEGCTLFWLPELSYKPVDNVELKAGAHCIFAGKDAPFYPIRKNGDAYLKVKYSF</sequence>
<dbReference type="Proteomes" id="UP000016630">
    <property type="component" value="Unassembled WGS sequence"/>
</dbReference>
<keyword evidence="1" id="KW-0732">Signal</keyword>
<evidence type="ECO:0000313" key="3">
    <source>
        <dbReference type="Proteomes" id="UP000016630"/>
    </source>
</evidence>
<organism evidence="2 3">
    <name type="scientific">Porphyromonas gingivalis F0570</name>
    <dbReference type="NCBI Taxonomy" id="1227271"/>
    <lineage>
        <taxon>Bacteria</taxon>
        <taxon>Pseudomonadati</taxon>
        <taxon>Bacteroidota</taxon>
        <taxon>Bacteroidia</taxon>
        <taxon>Bacteroidales</taxon>
        <taxon>Porphyromonadaceae</taxon>
        <taxon>Porphyromonas</taxon>
    </lineage>
</organism>
<name>A0A0E2LSS0_PORGN</name>
<gene>
    <name evidence="2" type="ORF">HMPREF1555_00266</name>
</gene>
<feature type="chain" id="PRO_5002398887" evidence="1">
    <location>
        <begin position="21"/>
        <end position="468"/>
    </location>
</feature>
<dbReference type="EMBL" id="AWUW01000019">
    <property type="protein sequence ID" value="ERJ68576.1"/>
    <property type="molecule type" value="Genomic_DNA"/>
</dbReference>
<comment type="caution">
    <text evidence="2">The sequence shown here is derived from an EMBL/GenBank/DDBJ whole genome shotgun (WGS) entry which is preliminary data.</text>
</comment>